<keyword evidence="1" id="KW-1133">Transmembrane helix</keyword>
<reference evidence="2" key="1">
    <citation type="submission" date="2016-11" db="UniProtKB">
        <authorList>
            <consortium name="WormBaseParasite"/>
        </authorList>
    </citation>
    <scope>IDENTIFICATION</scope>
    <source>
        <strain evidence="2">pt0022</strain>
    </source>
</reference>
<evidence type="ECO:0000256" key="1">
    <source>
        <dbReference type="SAM" id="Phobius"/>
    </source>
</evidence>
<accession>A0A1I8EXE1</accession>
<keyword evidence="1" id="KW-0812">Transmembrane</keyword>
<name>A0A1I8EXE1_WUCBA</name>
<keyword evidence="1" id="KW-0472">Membrane</keyword>
<dbReference type="AlphaFoldDB" id="A0A1I8EXE1"/>
<evidence type="ECO:0000313" key="2">
    <source>
        <dbReference type="WBParaSite" id="maker-PairedContig_5822-snap-gene-0.2-mRNA-1"/>
    </source>
</evidence>
<organism evidence="2">
    <name type="scientific">Wuchereria bancrofti</name>
    <dbReference type="NCBI Taxonomy" id="6293"/>
    <lineage>
        <taxon>Eukaryota</taxon>
        <taxon>Metazoa</taxon>
        <taxon>Ecdysozoa</taxon>
        <taxon>Nematoda</taxon>
        <taxon>Chromadorea</taxon>
        <taxon>Rhabditida</taxon>
        <taxon>Spirurina</taxon>
        <taxon>Spiruromorpha</taxon>
        <taxon>Filarioidea</taxon>
        <taxon>Onchocercidae</taxon>
        <taxon>Wuchereria</taxon>
    </lineage>
</organism>
<feature type="transmembrane region" description="Helical" evidence="1">
    <location>
        <begin position="33"/>
        <end position="54"/>
    </location>
</feature>
<protein>
    <submittedName>
        <fullName evidence="2">Uncharacterized protein</fullName>
    </submittedName>
</protein>
<dbReference type="WBParaSite" id="maker-PairedContig_5822-snap-gene-0.2-mRNA-1">
    <property type="protein sequence ID" value="maker-PairedContig_5822-snap-gene-0.2-mRNA-1"/>
    <property type="gene ID" value="maker-PairedContig_5822-snap-gene-0.2"/>
</dbReference>
<proteinExistence type="predicted"/>
<sequence>MRDHCRNRLASIAPNDIMQCNTLMPRMKDDLKLIHLCYIIIIIIGILLCTLLAFSNHSKWLLEGINEKRYIEEMKVAKANLAKQATFPSKFATKPNFPRGRNRNLDRFPRCFVGGLFLDPL</sequence>